<dbReference type="Proteomes" id="UP000001514">
    <property type="component" value="Unassembled WGS sequence"/>
</dbReference>
<evidence type="ECO:0000313" key="1">
    <source>
        <dbReference type="EMBL" id="EFJ24016.1"/>
    </source>
</evidence>
<gene>
    <name evidence="1" type="ORF">SELMODRAFT_415345</name>
</gene>
<sequence>MIHIHYIYDKELAIGDLDGIVFEQGKKGCERKLFILSHKGKKLVLAAVKGTLEEVVEVLVMSFEECLSKFMDMSLDHQEELRDKLISWRFNSNKHFVCNIGKWGVRICGVSRCSGGYETWTFWWIAHLFWGINSGNIVGAIYINTNGIYIKCPNILIPITSLSGSFERKDKLTTFFVISPIKQ</sequence>
<dbReference type="KEGG" id="smo:SELMODRAFT_415345"/>
<protein>
    <submittedName>
        <fullName evidence="1">Uncharacterized protein</fullName>
    </submittedName>
</protein>
<name>D8RVU1_SELML</name>
<dbReference type="HOGENOM" id="CLU_1477523_0_0_1"/>
<dbReference type="Gramene" id="EFJ24016">
    <property type="protein sequence ID" value="EFJ24016"/>
    <property type="gene ID" value="SELMODRAFT_415345"/>
</dbReference>
<dbReference type="AlphaFoldDB" id="D8RVU1"/>
<reference evidence="1 2" key="1">
    <citation type="journal article" date="2011" name="Science">
        <title>The Selaginella genome identifies genetic changes associated with the evolution of vascular plants.</title>
        <authorList>
            <person name="Banks J.A."/>
            <person name="Nishiyama T."/>
            <person name="Hasebe M."/>
            <person name="Bowman J.L."/>
            <person name="Gribskov M."/>
            <person name="dePamphilis C."/>
            <person name="Albert V.A."/>
            <person name="Aono N."/>
            <person name="Aoyama T."/>
            <person name="Ambrose B.A."/>
            <person name="Ashton N.W."/>
            <person name="Axtell M.J."/>
            <person name="Barker E."/>
            <person name="Barker M.S."/>
            <person name="Bennetzen J.L."/>
            <person name="Bonawitz N.D."/>
            <person name="Chapple C."/>
            <person name="Cheng C."/>
            <person name="Correa L.G."/>
            <person name="Dacre M."/>
            <person name="DeBarry J."/>
            <person name="Dreyer I."/>
            <person name="Elias M."/>
            <person name="Engstrom E.M."/>
            <person name="Estelle M."/>
            <person name="Feng L."/>
            <person name="Finet C."/>
            <person name="Floyd S.K."/>
            <person name="Frommer W.B."/>
            <person name="Fujita T."/>
            <person name="Gramzow L."/>
            <person name="Gutensohn M."/>
            <person name="Harholt J."/>
            <person name="Hattori M."/>
            <person name="Heyl A."/>
            <person name="Hirai T."/>
            <person name="Hiwatashi Y."/>
            <person name="Ishikawa M."/>
            <person name="Iwata M."/>
            <person name="Karol K.G."/>
            <person name="Koehler B."/>
            <person name="Kolukisaoglu U."/>
            <person name="Kubo M."/>
            <person name="Kurata T."/>
            <person name="Lalonde S."/>
            <person name="Li K."/>
            <person name="Li Y."/>
            <person name="Litt A."/>
            <person name="Lyons E."/>
            <person name="Manning G."/>
            <person name="Maruyama T."/>
            <person name="Michael T.P."/>
            <person name="Mikami K."/>
            <person name="Miyazaki S."/>
            <person name="Morinaga S."/>
            <person name="Murata T."/>
            <person name="Mueller-Roeber B."/>
            <person name="Nelson D.R."/>
            <person name="Obara M."/>
            <person name="Oguri Y."/>
            <person name="Olmstead R.G."/>
            <person name="Onodera N."/>
            <person name="Petersen B.L."/>
            <person name="Pils B."/>
            <person name="Prigge M."/>
            <person name="Rensing S.A."/>
            <person name="Riano-Pachon D.M."/>
            <person name="Roberts A.W."/>
            <person name="Sato Y."/>
            <person name="Scheller H.V."/>
            <person name="Schulz B."/>
            <person name="Schulz C."/>
            <person name="Shakirov E.V."/>
            <person name="Shibagaki N."/>
            <person name="Shinohara N."/>
            <person name="Shippen D.E."/>
            <person name="Soerensen I."/>
            <person name="Sotooka R."/>
            <person name="Sugimoto N."/>
            <person name="Sugita M."/>
            <person name="Sumikawa N."/>
            <person name="Tanurdzic M."/>
            <person name="Theissen G."/>
            <person name="Ulvskov P."/>
            <person name="Wakazuki S."/>
            <person name="Weng J.K."/>
            <person name="Willats W.W."/>
            <person name="Wipf D."/>
            <person name="Wolf P.G."/>
            <person name="Yang L."/>
            <person name="Zimmer A.D."/>
            <person name="Zhu Q."/>
            <person name="Mitros T."/>
            <person name="Hellsten U."/>
            <person name="Loque D."/>
            <person name="Otillar R."/>
            <person name="Salamov A."/>
            <person name="Schmutz J."/>
            <person name="Shapiro H."/>
            <person name="Lindquist E."/>
            <person name="Lucas S."/>
            <person name="Rokhsar D."/>
            <person name="Grigoriev I.V."/>
        </authorList>
    </citation>
    <scope>NUCLEOTIDE SEQUENCE [LARGE SCALE GENOMIC DNA]</scope>
</reference>
<organism evidence="2">
    <name type="scientific">Selaginella moellendorffii</name>
    <name type="common">Spikemoss</name>
    <dbReference type="NCBI Taxonomy" id="88036"/>
    <lineage>
        <taxon>Eukaryota</taxon>
        <taxon>Viridiplantae</taxon>
        <taxon>Streptophyta</taxon>
        <taxon>Embryophyta</taxon>
        <taxon>Tracheophyta</taxon>
        <taxon>Lycopodiopsida</taxon>
        <taxon>Selaginellales</taxon>
        <taxon>Selaginellaceae</taxon>
        <taxon>Selaginella</taxon>
    </lineage>
</organism>
<keyword evidence="2" id="KW-1185">Reference proteome</keyword>
<evidence type="ECO:0000313" key="2">
    <source>
        <dbReference type="Proteomes" id="UP000001514"/>
    </source>
</evidence>
<dbReference type="InParanoid" id="D8RVU1"/>
<proteinExistence type="predicted"/>
<accession>D8RVU1</accession>
<dbReference type="EMBL" id="GL377591">
    <property type="protein sequence ID" value="EFJ24016.1"/>
    <property type="molecule type" value="Genomic_DNA"/>
</dbReference>